<accession>A0ABP9IMW2</accession>
<dbReference type="EMBL" id="BAABKB010000003">
    <property type="protein sequence ID" value="GAA5003554.1"/>
    <property type="molecule type" value="Genomic_DNA"/>
</dbReference>
<dbReference type="PROSITE" id="PS51257">
    <property type="entry name" value="PROKAR_LIPOPROTEIN"/>
    <property type="match status" value="1"/>
</dbReference>
<evidence type="ECO:0000256" key="2">
    <source>
        <dbReference type="SAM" id="SignalP"/>
    </source>
</evidence>
<organism evidence="3 4">
    <name type="scientific">Streptomyces siamensis</name>
    <dbReference type="NCBI Taxonomy" id="1274986"/>
    <lineage>
        <taxon>Bacteria</taxon>
        <taxon>Bacillati</taxon>
        <taxon>Actinomycetota</taxon>
        <taxon>Actinomycetes</taxon>
        <taxon>Kitasatosporales</taxon>
        <taxon>Streptomycetaceae</taxon>
        <taxon>Streptomyces</taxon>
    </lineage>
</organism>
<comment type="caution">
    <text evidence="3">The sequence shown here is derived from an EMBL/GenBank/DDBJ whole genome shotgun (WGS) entry which is preliminary data.</text>
</comment>
<feature type="compositionally biased region" description="Low complexity" evidence="1">
    <location>
        <begin position="38"/>
        <end position="56"/>
    </location>
</feature>
<evidence type="ECO:0000313" key="3">
    <source>
        <dbReference type="EMBL" id="GAA5003554.1"/>
    </source>
</evidence>
<dbReference type="RefSeq" id="WP_345644580.1">
    <property type="nucleotide sequence ID" value="NZ_BAABKB010000003.1"/>
</dbReference>
<proteinExistence type="predicted"/>
<sequence>MSRRALTTAAVALTATTALLLTACGGGDDKSSDDIKGADTGSTSPSASASGGTQAGRPDVSVPKDLDLVFDFDTPSDAKHAAALADAANYIRALDHGIDKQDPEDPAYQFYSDGSASQYAKSQIQAWVKGGWTVTGTDKYYDAETNSVGKGKRVLVSFCRNQAEFFGKEIKTGKVLRTKESLSSYQKFTMMMFPPSGSSPAWKAQVIEVKGKAKECQA</sequence>
<feature type="region of interest" description="Disordered" evidence="1">
    <location>
        <begin position="28"/>
        <end position="60"/>
    </location>
</feature>
<name>A0ABP9IMW2_9ACTN</name>
<reference evidence="4" key="1">
    <citation type="journal article" date="2019" name="Int. J. Syst. Evol. Microbiol.">
        <title>The Global Catalogue of Microorganisms (GCM) 10K type strain sequencing project: providing services to taxonomists for standard genome sequencing and annotation.</title>
        <authorList>
            <consortium name="The Broad Institute Genomics Platform"/>
            <consortium name="The Broad Institute Genome Sequencing Center for Infectious Disease"/>
            <person name="Wu L."/>
            <person name="Ma J."/>
        </authorList>
    </citation>
    <scope>NUCLEOTIDE SEQUENCE [LARGE SCALE GENOMIC DNA]</scope>
    <source>
        <strain evidence="4">JCM 18409</strain>
    </source>
</reference>
<protein>
    <recommendedName>
        <fullName evidence="5">Lipoprotein</fullName>
    </recommendedName>
</protein>
<evidence type="ECO:0000256" key="1">
    <source>
        <dbReference type="SAM" id="MobiDB-lite"/>
    </source>
</evidence>
<keyword evidence="4" id="KW-1185">Reference proteome</keyword>
<keyword evidence="2" id="KW-0732">Signal</keyword>
<feature type="compositionally biased region" description="Basic and acidic residues" evidence="1">
    <location>
        <begin position="28"/>
        <end position="37"/>
    </location>
</feature>
<feature type="chain" id="PRO_5046223092" description="Lipoprotein" evidence="2">
    <location>
        <begin position="24"/>
        <end position="218"/>
    </location>
</feature>
<evidence type="ECO:0008006" key="5">
    <source>
        <dbReference type="Google" id="ProtNLM"/>
    </source>
</evidence>
<gene>
    <name evidence="3" type="ORF">GCM10023335_19370</name>
</gene>
<dbReference type="Proteomes" id="UP001501759">
    <property type="component" value="Unassembled WGS sequence"/>
</dbReference>
<feature type="signal peptide" evidence="2">
    <location>
        <begin position="1"/>
        <end position="23"/>
    </location>
</feature>
<evidence type="ECO:0000313" key="4">
    <source>
        <dbReference type="Proteomes" id="UP001501759"/>
    </source>
</evidence>